<accession>A0A413T564</accession>
<name>A0A413T564_9BACT</name>
<protein>
    <submittedName>
        <fullName evidence="1">Uncharacterized protein</fullName>
    </submittedName>
</protein>
<sequence length="61" mass="7205">MFVSSYLQSITPTANYIAGLAIRFYNIETERQFAFDYAGNIYTRMKNLPNGEWTNWERKTT</sequence>
<reference evidence="1 2" key="1">
    <citation type="submission" date="2018-08" db="EMBL/GenBank/DDBJ databases">
        <title>A genome reference for cultivated species of the human gut microbiota.</title>
        <authorList>
            <person name="Zou Y."/>
            <person name="Xue W."/>
            <person name="Luo G."/>
        </authorList>
    </citation>
    <scope>NUCLEOTIDE SEQUENCE [LARGE SCALE GENOMIC DNA]</scope>
    <source>
        <strain evidence="1 2">AM42-38</strain>
    </source>
</reference>
<dbReference type="EMBL" id="QSFT01000001">
    <property type="protein sequence ID" value="RHA78972.1"/>
    <property type="molecule type" value="Genomic_DNA"/>
</dbReference>
<evidence type="ECO:0000313" key="1">
    <source>
        <dbReference type="EMBL" id="RHA78972.1"/>
    </source>
</evidence>
<evidence type="ECO:0000313" key="2">
    <source>
        <dbReference type="Proteomes" id="UP000283855"/>
    </source>
</evidence>
<gene>
    <name evidence="1" type="ORF">DW921_00475</name>
</gene>
<dbReference type="Proteomes" id="UP000283855">
    <property type="component" value="Unassembled WGS sequence"/>
</dbReference>
<comment type="caution">
    <text evidence="1">The sequence shown here is derived from an EMBL/GenBank/DDBJ whole genome shotgun (WGS) entry which is preliminary data.</text>
</comment>
<proteinExistence type="predicted"/>
<dbReference type="AlphaFoldDB" id="A0A413T564"/>
<organism evidence="1 2">
    <name type="scientific">Phocaeicola coprophilus</name>
    <dbReference type="NCBI Taxonomy" id="387090"/>
    <lineage>
        <taxon>Bacteria</taxon>
        <taxon>Pseudomonadati</taxon>
        <taxon>Bacteroidota</taxon>
        <taxon>Bacteroidia</taxon>
        <taxon>Bacteroidales</taxon>
        <taxon>Bacteroidaceae</taxon>
        <taxon>Phocaeicola</taxon>
    </lineage>
</organism>